<accession>A0ACC3DAB5</accession>
<dbReference type="Proteomes" id="UP001186974">
    <property type="component" value="Unassembled WGS sequence"/>
</dbReference>
<comment type="caution">
    <text evidence="1">The sequence shown here is derived from an EMBL/GenBank/DDBJ whole genome shotgun (WGS) entry which is preliminary data.</text>
</comment>
<evidence type="ECO:0000313" key="1">
    <source>
        <dbReference type="EMBL" id="KAK3064211.1"/>
    </source>
</evidence>
<keyword evidence="2" id="KW-1185">Reference proteome</keyword>
<sequence>MSVKDIITFSRPTDQSIMWQEDSLYSALAVVTEMNDISVVQMLLSIEFIDLQYSGPHARTGDFVLRGHSTDNNFFENPVLIAASCGFVKSFGDLLAYCASSDGRLNWYSESGELLTRAFVAAACNNQESVLQAIFELDPGLLLSGYQIAIERPLRAAGPEYTHGFYAEAIRSAIEENHLSILQLLFRALVEMGASLGIPADNPNNPVVAAMKSRRNGMVKLLVELGAKRINADEAPIRKGWRGIALRHWGDVYASEEPSDGEQHRKILTTNYLVDIGNPPKGGPYQGFGDWNLAPALTFSTLPHLLYKFELTGHTILFSSSYLPLKMRRLCYELEECFANVPPRKRAPPAPSAAPKPRASKLAKQNGINAQQESEIREAFSLFAVQHPDFKDSKEGVLTREDVRRCLIALDIKIPTSDLPETLDTLDPDESGYIPFEPFLAIAAIHINARDDSAAGDSDNDGDAFEEDDYRDNKNGYANKRSSHQHHHKQELNDAYKLFTAGGNGPITIAHLRRVARELREEVSDDVLRDMIAEANGEGGSREGWNKGVSVEEFEGVMRRAGAIS</sequence>
<dbReference type="EMBL" id="JAWDJW010006581">
    <property type="protein sequence ID" value="KAK3064211.1"/>
    <property type="molecule type" value="Genomic_DNA"/>
</dbReference>
<reference evidence="1" key="1">
    <citation type="submission" date="2024-09" db="EMBL/GenBank/DDBJ databases">
        <title>Black Yeasts Isolated from many extreme environments.</title>
        <authorList>
            <person name="Coleine C."/>
            <person name="Stajich J.E."/>
            <person name="Selbmann L."/>
        </authorList>
    </citation>
    <scope>NUCLEOTIDE SEQUENCE</scope>
    <source>
        <strain evidence="1">CCFEE 5737</strain>
    </source>
</reference>
<evidence type="ECO:0000313" key="2">
    <source>
        <dbReference type="Proteomes" id="UP001186974"/>
    </source>
</evidence>
<organism evidence="1 2">
    <name type="scientific">Coniosporium uncinatum</name>
    <dbReference type="NCBI Taxonomy" id="93489"/>
    <lineage>
        <taxon>Eukaryota</taxon>
        <taxon>Fungi</taxon>
        <taxon>Dikarya</taxon>
        <taxon>Ascomycota</taxon>
        <taxon>Pezizomycotina</taxon>
        <taxon>Dothideomycetes</taxon>
        <taxon>Dothideomycetes incertae sedis</taxon>
        <taxon>Coniosporium</taxon>
    </lineage>
</organism>
<gene>
    <name evidence="1" type="ORF">LTS18_009173</name>
</gene>
<name>A0ACC3DAB5_9PEZI</name>
<protein>
    <submittedName>
        <fullName evidence="1">Uncharacterized protein</fullName>
    </submittedName>
</protein>
<proteinExistence type="predicted"/>